<dbReference type="HOGENOM" id="CLU_1082799_0_0_1"/>
<gene>
    <name evidence="1" type="ORF">CGI_10018000</name>
</gene>
<accession>K1QM81</accession>
<organism evidence="1">
    <name type="scientific">Magallana gigas</name>
    <name type="common">Pacific oyster</name>
    <name type="synonym">Crassostrea gigas</name>
    <dbReference type="NCBI Taxonomy" id="29159"/>
    <lineage>
        <taxon>Eukaryota</taxon>
        <taxon>Metazoa</taxon>
        <taxon>Spiralia</taxon>
        <taxon>Lophotrochozoa</taxon>
        <taxon>Mollusca</taxon>
        <taxon>Bivalvia</taxon>
        <taxon>Autobranchia</taxon>
        <taxon>Pteriomorphia</taxon>
        <taxon>Ostreida</taxon>
        <taxon>Ostreoidea</taxon>
        <taxon>Ostreidae</taxon>
        <taxon>Magallana</taxon>
    </lineage>
</organism>
<proteinExistence type="predicted"/>
<evidence type="ECO:0000313" key="1">
    <source>
        <dbReference type="EMBL" id="EKC34963.1"/>
    </source>
</evidence>
<protein>
    <submittedName>
        <fullName evidence="1">Uncharacterized protein</fullName>
    </submittedName>
</protein>
<dbReference type="AlphaFoldDB" id="K1QM81"/>
<sequence length="257" mass="29410">MDGEDGERDENMSYSWAKGVCNVTYAGYFHEICFPEGKLVRKSFMGVFPDIIRLNTYLIQSERVRWSITVGKTCTPVELRRQNDGTNTSYDAVTKREAVHVFDNKMNNGYDVINDYRANMSYTWAKGVCNVSHAAYFPEFCFAEGKLVRKSFMGVFPEITTLNTYMVAGKRCHASYTVGKSCTPVELEMNCNGITKNNSPPNPFVFSNCSDVWYTTWEVSLTRIVLLIRNELSEDEFSLIRENNQQICTSKIRVDMP</sequence>
<dbReference type="EMBL" id="JH817848">
    <property type="protein sequence ID" value="EKC34963.1"/>
    <property type="molecule type" value="Genomic_DNA"/>
</dbReference>
<name>K1QM81_MAGGI</name>
<dbReference type="InParanoid" id="K1QM81"/>
<reference evidence="1" key="1">
    <citation type="journal article" date="2012" name="Nature">
        <title>The oyster genome reveals stress adaptation and complexity of shell formation.</title>
        <authorList>
            <person name="Zhang G."/>
            <person name="Fang X."/>
            <person name="Guo X."/>
            <person name="Li L."/>
            <person name="Luo R."/>
            <person name="Xu F."/>
            <person name="Yang P."/>
            <person name="Zhang L."/>
            <person name="Wang X."/>
            <person name="Qi H."/>
            <person name="Xiong Z."/>
            <person name="Que H."/>
            <person name="Xie Y."/>
            <person name="Holland P.W."/>
            <person name="Paps J."/>
            <person name="Zhu Y."/>
            <person name="Wu F."/>
            <person name="Chen Y."/>
            <person name="Wang J."/>
            <person name="Peng C."/>
            <person name="Meng J."/>
            <person name="Yang L."/>
            <person name="Liu J."/>
            <person name="Wen B."/>
            <person name="Zhang N."/>
            <person name="Huang Z."/>
            <person name="Zhu Q."/>
            <person name="Feng Y."/>
            <person name="Mount A."/>
            <person name="Hedgecock D."/>
            <person name="Xu Z."/>
            <person name="Liu Y."/>
            <person name="Domazet-Loso T."/>
            <person name="Du Y."/>
            <person name="Sun X."/>
            <person name="Zhang S."/>
            <person name="Liu B."/>
            <person name="Cheng P."/>
            <person name="Jiang X."/>
            <person name="Li J."/>
            <person name="Fan D."/>
            <person name="Wang W."/>
            <person name="Fu W."/>
            <person name="Wang T."/>
            <person name="Wang B."/>
            <person name="Zhang J."/>
            <person name="Peng Z."/>
            <person name="Li Y."/>
            <person name="Li N."/>
            <person name="Wang J."/>
            <person name="Chen M."/>
            <person name="He Y."/>
            <person name="Tan F."/>
            <person name="Song X."/>
            <person name="Zheng Q."/>
            <person name="Huang R."/>
            <person name="Yang H."/>
            <person name="Du X."/>
            <person name="Chen L."/>
            <person name="Yang M."/>
            <person name="Gaffney P.M."/>
            <person name="Wang S."/>
            <person name="Luo L."/>
            <person name="She Z."/>
            <person name="Ming Y."/>
            <person name="Huang W."/>
            <person name="Zhang S."/>
            <person name="Huang B."/>
            <person name="Zhang Y."/>
            <person name="Qu T."/>
            <person name="Ni P."/>
            <person name="Miao G."/>
            <person name="Wang J."/>
            <person name="Wang Q."/>
            <person name="Steinberg C.E."/>
            <person name="Wang H."/>
            <person name="Li N."/>
            <person name="Qian L."/>
            <person name="Zhang G."/>
            <person name="Li Y."/>
            <person name="Yang H."/>
            <person name="Liu X."/>
            <person name="Wang J."/>
            <person name="Yin Y."/>
            <person name="Wang J."/>
        </authorList>
    </citation>
    <scope>NUCLEOTIDE SEQUENCE [LARGE SCALE GENOMIC DNA]</scope>
    <source>
        <strain evidence="1">05x7-T-G4-1.051#20</strain>
    </source>
</reference>